<organism evidence="1 2">
    <name type="scientific">Oopsacas minuta</name>
    <dbReference type="NCBI Taxonomy" id="111878"/>
    <lineage>
        <taxon>Eukaryota</taxon>
        <taxon>Metazoa</taxon>
        <taxon>Porifera</taxon>
        <taxon>Hexactinellida</taxon>
        <taxon>Hexasterophora</taxon>
        <taxon>Lyssacinosida</taxon>
        <taxon>Leucopsacidae</taxon>
        <taxon>Oopsacas</taxon>
    </lineage>
</organism>
<keyword evidence="2" id="KW-1185">Reference proteome</keyword>
<protein>
    <submittedName>
        <fullName evidence="1">Uncharacterized protein</fullName>
    </submittedName>
</protein>
<accession>A0AAV7JXD8</accession>
<proteinExistence type="predicted"/>
<sequence>MTALSSSSFPTLSLSEQNHYSLNTYLDNHKSNSRSFYNPNPLCSKFFQRLPAVEKDSNFRIVMSQRKHFSLKRPNLHSSIVDTKNVFRHSEIFSDDPSLKFQPNIIPPNSSKFVSPQDYFNLSPNGSNILHKQDFLDDCNSELAVHVPFTEYTYRKEPITDIQDITFRKPSINNLDETWYCSSESIQSDLQMQRLPQFDIAKNSSILCGNAPTRKSDSLRIRKLLPSINLIKRKLLPTQSFDDSILNTSNTGEDYVQSTTCSGSIDSGHVFKEIGLKNSHSADKNLHTYSNFTDFICEHKKQNRYMKIKQNDIITVDLKPNHRDTNSDKRYLSYCSSASSIERSDIFRYPNTSHHDVDNQHIFIPIIRSESTPCIYPPPLRIGIKRRLKETQRPAANFSKMYNSQINPCVSTPSVSPVEDLKRFSSRSPESIPEDWECESVLKDIPFYEKSNQFNNIRSGSEKLDLQSIEEN</sequence>
<dbReference type="EMBL" id="JAKMXF010000295">
    <property type="protein sequence ID" value="KAI6653120.1"/>
    <property type="molecule type" value="Genomic_DNA"/>
</dbReference>
<evidence type="ECO:0000313" key="2">
    <source>
        <dbReference type="Proteomes" id="UP001165289"/>
    </source>
</evidence>
<dbReference type="AlphaFoldDB" id="A0AAV7JXD8"/>
<evidence type="ECO:0000313" key="1">
    <source>
        <dbReference type="EMBL" id="KAI6653120.1"/>
    </source>
</evidence>
<dbReference type="Proteomes" id="UP001165289">
    <property type="component" value="Unassembled WGS sequence"/>
</dbReference>
<name>A0AAV7JXD8_9METZ</name>
<reference evidence="1 2" key="1">
    <citation type="journal article" date="2023" name="BMC Biol.">
        <title>The compact genome of the sponge Oopsacas minuta (Hexactinellida) is lacking key metazoan core genes.</title>
        <authorList>
            <person name="Santini S."/>
            <person name="Schenkelaars Q."/>
            <person name="Jourda C."/>
            <person name="Duchesne M."/>
            <person name="Belahbib H."/>
            <person name="Rocher C."/>
            <person name="Selva M."/>
            <person name="Riesgo A."/>
            <person name="Vervoort M."/>
            <person name="Leys S.P."/>
            <person name="Kodjabachian L."/>
            <person name="Le Bivic A."/>
            <person name="Borchiellini C."/>
            <person name="Claverie J.M."/>
            <person name="Renard E."/>
        </authorList>
    </citation>
    <scope>NUCLEOTIDE SEQUENCE [LARGE SCALE GENOMIC DNA]</scope>
    <source>
        <strain evidence="1">SPO-2</strain>
    </source>
</reference>
<comment type="caution">
    <text evidence="1">The sequence shown here is derived from an EMBL/GenBank/DDBJ whole genome shotgun (WGS) entry which is preliminary data.</text>
</comment>
<gene>
    <name evidence="1" type="ORF">LOD99_3956</name>
</gene>